<dbReference type="Proteomes" id="UP000040088">
    <property type="component" value="Unassembled WGS sequence"/>
</dbReference>
<dbReference type="RefSeq" id="WP_156312866.1">
    <property type="nucleotide sequence ID" value="NZ_CABHQD010000414.1"/>
</dbReference>
<organism evidence="1 2">
    <name type="scientific">Yersinia aleksiciae</name>
    <dbReference type="NCBI Taxonomy" id="263819"/>
    <lineage>
        <taxon>Bacteria</taxon>
        <taxon>Pseudomonadati</taxon>
        <taxon>Pseudomonadota</taxon>
        <taxon>Gammaproteobacteria</taxon>
        <taxon>Enterobacterales</taxon>
        <taxon>Yersiniaceae</taxon>
        <taxon>Yersinia</taxon>
    </lineage>
</organism>
<evidence type="ECO:0000313" key="2">
    <source>
        <dbReference type="Proteomes" id="UP000040088"/>
    </source>
</evidence>
<accession>A0A0T9U075</accession>
<dbReference type="EMBL" id="CQEM01000008">
    <property type="protein sequence ID" value="CNL11924.1"/>
    <property type="molecule type" value="Genomic_DNA"/>
</dbReference>
<dbReference type="AlphaFoldDB" id="A0A0T9U075"/>
<evidence type="ECO:0000313" key="1">
    <source>
        <dbReference type="EMBL" id="CNL11924.1"/>
    </source>
</evidence>
<dbReference type="GeneID" id="61904713"/>
<protein>
    <submittedName>
        <fullName evidence="1">Uncharacterized protein</fullName>
    </submittedName>
</protein>
<gene>
    <name evidence="1" type="ORF">ERS008460_01921</name>
</gene>
<name>A0A0T9U075_YERAE</name>
<reference evidence="2" key="1">
    <citation type="submission" date="2015-03" db="EMBL/GenBank/DDBJ databases">
        <authorList>
            <consortium name="Pathogen Informatics"/>
        </authorList>
    </citation>
    <scope>NUCLEOTIDE SEQUENCE [LARGE SCALE GENOMIC DNA]</scope>
    <source>
        <strain evidence="2">IP27925</strain>
    </source>
</reference>
<sequence length="49" mass="5619">MATLNLSETDRFMRISQNADIIEKAIANITNALPIDFLPKKENEEKDKK</sequence>
<proteinExistence type="predicted"/>